<reference evidence="6 7" key="1">
    <citation type="journal article" date="2013" name="Curr. Biol.">
        <title>Shared signatures of parasitism and phylogenomics unite Cryptomycota and microsporidia.</title>
        <authorList>
            <person name="James T.Y."/>
            <person name="Pelin A."/>
            <person name="Bonen L."/>
            <person name="Ahrendt S."/>
            <person name="Sain D."/>
            <person name="Corradi N."/>
            <person name="Stajich J.E."/>
        </authorList>
    </citation>
    <scope>NUCLEOTIDE SEQUENCE [LARGE SCALE GENOMIC DNA]</scope>
    <source>
        <strain evidence="6 7">CSF55</strain>
    </source>
</reference>
<dbReference type="PANTHER" id="PTHR46648:SF1">
    <property type="entry name" value="ADENOSINE 5'-MONOPHOSPHORAMIDASE HNT1"/>
    <property type="match status" value="1"/>
</dbReference>
<dbReference type="GO" id="GO:0004061">
    <property type="term" value="F:arylformamidase activity"/>
    <property type="evidence" value="ECO:0007669"/>
    <property type="project" value="InterPro"/>
</dbReference>
<name>A0A075ASC1_ROZAC</name>
<keyword evidence="7" id="KW-1185">Reference proteome</keyword>
<accession>A0A075ASC1</accession>
<dbReference type="PRINTS" id="PR00332">
    <property type="entry name" value="HISTRIAD"/>
</dbReference>
<comment type="similarity">
    <text evidence="1">Belongs to the Cyclase 1 superfamily.</text>
</comment>
<evidence type="ECO:0000313" key="7">
    <source>
        <dbReference type="Proteomes" id="UP000030755"/>
    </source>
</evidence>
<feature type="domain" description="HIT" evidence="5">
    <location>
        <begin position="258"/>
        <end position="362"/>
    </location>
</feature>
<dbReference type="CDD" id="cd01277">
    <property type="entry name" value="HINT_subgroup"/>
    <property type="match status" value="1"/>
</dbReference>
<evidence type="ECO:0000313" key="6">
    <source>
        <dbReference type="EMBL" id="EPZ33143.1"/>
    </source>
</evidence>
<dbReference type="EMBL" id="KE561071">
    <property type="protein sequence ID" value="EPZ33143.1"/>
    <property type="molecule type" value="Genomic_DNA"/>
</dbReference>
<dbReference type="Gene3D" id="3.50.30.50">
    <property type="entry name" value="Putative cyclase"/>
    <property type="match status" value="1"/>
</dbReference>
<dbReference type="PANTHER" id="PTHR46648">
    <property type="entry name" value="HIT FAMILY PROTEIN 1"/>
    <property type="match status" value="1"/>
</dbReference>
<dbReference type="InterPro" id="IPR007325">
    <property type="entry name" value="KFase/CYL"/>
</dbReference>
<dbReference type="PROSITE" id="PS00892">
    <property type="entry name" value="HIT_1"/>
    <property type="match status" value="1"/>
</dbReference>
<evidence type="ECO:0000256" key="2">
    <source>
        <dbReference type="PIRSR" id="PIRSR601310-1"/>
    </source>
</evidence>
<feature type="active site" description="Tele-AMP-histidine intermediate" evidence="2">
    <location>
        <position position="349"/>
    </location>
</feature>
<protein>
    <submittedName>
        <fullName evidence="6">HIT-like domain-containing protein</fullName>
    </submittedName>
</protein>
<dbReference type="Gene3D" id="3.30.428.10">
    <property type="entry name" value="HIT-like"/>
    <property type="match status" value="1"/>
</dbReference>
<dbReference type="OrthoDB" id="672793at2759"/>
<evidence type="ECO:0000256" key="1">
    <source>
        <dbReference type="ARBA" id="ARBA00007865"/>
    </source>
</evidence>
<dbReference type="Proteomes" id="UP000030755">
    <property type="component" value="Unassembled WGS sequence"/>
</dbReference>
<dbReference type="GO" id="GO:0019441">
    <property type="term" value="P:L-tryptophan catabolic process to kynurenine"/>
    <property type="evidence" value="ECO:0007669"/>
    <property type="project" value="InterPro"/>
</dbReference>
<dbReference type="InterPro" id="IPR036265">
    <property type="entry name" value="HIT-like_sf"/>
</dbReference>
<dbReference type="Pfam" id="PF04199">
    <property type="entry name" value="Cyclase"/>
    <property type="match status" value="1"/>
</dbReference>
<evidence type="ECO:0000259" key="5">
    <source>
        <dbReference type="PROSITE" id="PS51084"/>
    </source>
</evidence>
<dbReference type="InterPro" id="IPR011146">
    <property type="entry name" value="HIT-like"/>
</dbReference>
<dbReference type="AlphaFoldDB" id="A0A075ASC1"/>
<dbReference type="STRING" id="988480.A0A075ASC1"/>
<dbReference type="InterPro" id="IPR001310">
    <property type="entry name" value="Histidine_triad_HIT"/>
</dbReference>
<evidence type="ECO:0000256" key="4">
    <source>
        <dbReference type="PROSITE-ProRule" id="PRU00464"/>
    </source>
</evidence>
<dbReference type="InterPro" id="IPR019808">
    <property type="entry name" value="Histidine_triad_CS"/>
</dbReference>
<dbReference type="InterPro" id="IPR039384">
    <property type="entry name" value="HINT"/>
</dbReference>
<organism evidence="6 7">
    <name type="scientific">Rozella allomycis (strain CSF55)</name>
    <dbReference type="NCBI Taxonomy" id="988480"/>
    <lineage>
        <taxon>Eukaryota</taxon>
        <taxon>Fungi</taxon>
        <taxon>Fungi incertae sedis</taxon>
        <taxon>Cryptomycota</taxon>
        <taxon>Cryptomycota incertae sedis</taxon>
        <taxon>Rozella</taxon>
    </lineage>
</organism>
<dbReference type="InterPro" id="IPR037175">
    <property type="entry name" value="KFase_sf"/>
</dbReference>
<gene>
    <name evidence="6" type="ORF">O9G_001112</name>
</gene>
<dbReference type="HOGENOM" id="CLU_710094_0_0_1"/>
<evidence type="ECO:0000256" key="3">
    <source>
        <dbReference type="PIRSR" id="PIRSR601310-3"/>
    </source>
</evidence>
<dbReference type="GO" id="GO:0009117">
    <property type="term" value="P:nucleotide metabolic process"/>
    <property type="evidence" value="ECO:0007669"/>
    <property type="project" value="TreeGrafter"/>
</dbReference>
<dbReference type="PROSITE" id="PS51084">
    <property type="entry name" value="HIT_2"/>
    <property type="match status" value="1"/>
</dbReference>
<sequence length="389" mass="43850">MKNSPAAVLELEIDCSSVPVDISIPLNFPPLVSCFGIRSMFDEPILSISEGASVNCSKLMITPHAHGTHTECISHISKCETNMSTVQYGAHSLALLIRCEISNRSETNETCPRNSKAIDRVITRNSIEYVMQKYENLKTHINAIMIRTYASDLQFPIDFTNTNPAYFTKEAMSLISEWSDHVLVDLPSIDREDDGGELLAHKAFFNNNTNKLVTELCRFPDSLDEGLYMLTMSLPRWNTDAVPTQPLVSRVKRMSNCIFCKIIQGTIPSFKIYENELTYAFMDIQPLSMGHILVIPKTHAQFFHEVPDENLQDLLPVAKKIASVFHKKGAYNILQNNGRLANQAVDHVHFHIIPKNSEEDGLGVRWNSMKPNMEDLKKLADEIQSKIPA</sequence>
<feature type="short sequence motif" description="Histidine triad motif" evidence="3 4">
    <location>
        <begin position="347"/>
        <end position="351"/>
    </location>
</feature>
<dbReference type="Pfam" id="PF01230">
    <property type="entry name" value="HIT"/>
    <property type="match status" value="1"/>
</dbReference>
<proteinExistence type="inferred from homology"/>
<dbReference type="SUPFAM" id="SSF54197">
    <property type="entry name" value="HIT-like"/>
    <property type="match status" value="1"/>
</dbReference>